<protein>
    <recommendedName>
        <fullName evidence="3">Transmembrane protein</fullName>
    </recommendedName>
</protein>
<dbReference type="GeneID" id="5036753"/>
<evidence type="ECO:0008006" key="3">
    <source>
        <dbReference type="Google" id="ProtNLM"/>
    </source>
</evidence>
<dbReference type="HOGENOM" id="CLU_1491832_0_0_1"/>
<gene>
    <name evidence="1" type="ORF">GSPATT00017901001</name>
</gene>
<dbReference type="InParanoid" id="A0DKK4"/>
<accession>A0DKK4</accession>
<sequence length="181" mass="21880">MNPLTLGQLKLIQILVQNKQAHQIENLLKIVIVTLNPTLFFSHKKFVSECLNKKYELIYDTSKMLKLKKNCERLVTYQFILMQLNNFLSTYNLIMLNKQCYFNCLNGFFQYNRKNITFKPRNLVQFNYDISQNQNKVQIYQYFSDHMSIQMQIFKSNFEIQDIKMINIGNSQRIYKFFIFF</sequence>
<organism evidence="1 2">
    <name type="scientific">Paramecium tetraurelia</name>
    <dbReference type="NCBI Taxonomy" id="5888"/>
    <lineage>
        <taxon>Eukaryota</taxon>
        <taxon>Sar</taxon>
        <taxon>Alveolata</taxon>
        <taxon>Ciliophora</taxon>
        <taxon>Intramacronucleata</taxon>
        <taxon>Oligohymenophorea</taxon>
        <taxon>Peniculida</taxon>
        <taxon>Parameciidae</taxon>
        <taxon>Paramecium</taxon>
    </lineage>
</organism>
<evidence type="ECO:0000313" key="1">
    <source>
        <dbReference type="EMBL" id="CAK83571.1"/>
    </source>
</evidence>
<dbReference type="Proteomes" id="UP000000600">
    <property type="component" value="Unassembled WGS sequence"/>
</dbReference>
<proteinExistence type="predicted"/>
<dbReference type="KEGG" id="ptm:GSPATT00017901001"/>
<dbReference type="EMBL" id="CT868474">
    <property type="protein sequence ID" value="CAK83571.1"/>
    <property type="molecule type" value="Genomic_DNA"/>
</dbReference>
<reference evidence="1 2" key="1">
    <citation type="journal article" date="2006" name="Nature">
        <title>Global trends of whole-genome duplications revealed by the ciliate Paramecium tetraurelia.</title>
        <authorList>
            <consortium name="Genoscope"/>
            <person name="Aury J.-M."/>
            <person name="Jaillon O."/>
            <person name="Duret L."/>
            <person name="Noel B."/>
            <person name="Jubin C."/>
            <person name="Porcel B.M."/>
            <person name="Segurens B."/>
            <person name="Daubin V."/>
            <person name="Anthouard V."/>
            <person name="Aiach N."/>
            <person name="Arnaiz O."/>
            <person name="Billaut A."/>
            <person name="Beisson J."/>
            <person name="Blanc I."/>
            <person name="Bouhouche K."/>
            <person name="Camara F."/>
            <person name="Duharcourt S."/>
            <person name="Guigo R."/>
            <person name="Gogendeau D."/>
            <person name="Katinka M."/>
            <person name="Keller A.-M."/>
            <person name="Kissmehl R."/>
            <person name="Klotz C."/>
            <person name="Koll F."/>
            <person name="Le Moue A."/>
            <person name="Lepere C."/>
            <person name="Malinsky S."/>
            <person name="Nowacki M."/>
            <person name="Nowak J.K."/>
            <person name="Plattner H."/>
            <person name="Poulain J."/>
            <person name="Ruiz F."/>
            <person name="Serrano V."/>
            <person name="Zagulski M."/>
            <person name="Dessen P."/>
            <person name="Betermier M."/>
            <person name="Weissenbach J."/>
            <person name="Scarpelli C."/>
            <person name="Schachter V."/>
            <person name="Sperling L."/>
            <person name="Meyer E."/>
            <person name="Cohen J."/>
            <person name="Wincker P."/>
        </authorList>
    </citation>
    <scope>NUCLEOTIDE SEQUENCE [LARGE SCALE GENOMIC DNA]</scope>
    <source>
        <strain evidence="1 2">Stock d4-2</strain>
    </source>
</reference>
<dbReference type="AlphaFoldDB" id="A0DKK4"/>
<dbReference type="RefSeq" id="XP_001450968.1">
    <property type="nucleotide sequence ID" value="XM_001450931.1"/>
</dbReference>
<evidence type="ECO:0000313" key="2">
    <source>
        <dbReference type="Proteomes" id="UP000000600"/>
    </source>
</evidence>
<keyword evidence="2" id="KW-1185">Reference proteome</keyword>
<name>A0DKK4_PARTE</name>